<sequence length="99" mass="10420">MACLTILTLLGYAGLAVIVMAAWVSGTLDPYQKRLQEGALAMMGETKVSYGLKKSLTGKKLIEDENLSKIQTKFGNDLSGLFAKGSPGWGLGNAVGKAL</sequence>
<protein>
    <submittedName>
        <fullName evidence="1">Uncharacterized protein</fullName>
    </submittedName>
</protein>
<proteinExistence type="predicted"/>
<keyword evidence="2" id="KW-1185">Reference proteome</keyword>
<accession>A0A1J9P082</accession>
<evidence type="ECO:0000313" key="1">
    <source>
        <dbReference type="EMBL" id="OJD10217.1"/>
    </source>
</evidence>
<dbReference type="EMBL" id="LGRN01000885">
    <property type="protein sequence ID" value="OJD10217.1"/>
    <property type="molecule type" value="Genomic_DNA"/>
</dbReference>
<dbReference type="AlphaFoldDB" id="A0A1J9P082"/>
<dbReference type="Proteomes" id="UP000182235">
    <property type="component" value="Unassembled WGS sequence"/>
</dbReference>
<reference evidence="1 2" key="1">
    <citation type="submission" date="2015-07" db="EMBL/GenBank/DDBJ databases">
        <title>Emmonsia species relationships and genome sequence.</title>
        <authorList>
            <consortium name="The Broad Institute Genomics Platform"/>
            <person name="Cuomo C.A."/>
            <person name="Munoz J.F."/>
            <person name="Imamovic A."/>
            <person name="Priest M.E."/>
            <person name="Young S."/>
            <person name="Clay O.K."/>
            <person name="McEwen J.G."/>
        </authorList>
    </citation>
    <scope>NUCLEOTIDE SEQUENCE [LARGE SCALE GENOMIC DNA]</scope>
    <source>
        <strain evidence="1 2">UAMH 9510</strain>
    </source>
</reference>
<dbReference type="OrthoDB" id="3001700at2759"/>
<name>A0A1J9P082_9EURO</name>
<comment type="caution">
    <text evidence="1">The sequence shown here is derived from an EMBL/GenBank/DDBJ whole genome shotgun (WGS) entry which is preliminary data.</text>
</comment>
<evidence type="ECO:0000313" key="2">
    <source>
        <dbReference type="Proteomes" id="UP000182235"/>
    </source>
</evidence>
<organism evidence="1 2">
    <name type="scientific">Emergomyces pasteurianus Ep9510</name>
    <dbReference type="NCBI Taxonomy" id="1447872"/>
    <lineage>
        <taxon>Eukaryota</taxon>
        <taxon>Fungi</taxon>
        <taxon>Dikarya</taxon>
        <taxon>Ascomycota</taxon>
        <taxon>Pezizomycotina</taxon>
        <taxon>Eurotiomycetes</taxon>
        <taxon>Eurotiomycetidae</taxon>
        <taxon>Onygenales</taxon>
        <taxon>Ajellomycetaceae</taxon>
        <taxon>Emergomyces</taxon>
    </lineage>
</organism>
<gene>
    <name evidence="1" type="ORF">AJ78_08686</name>
</gene>
<dbReference type="VEuPathDB" id="FungiDB:AJ78_08686"/>